<reference evidence="1" key="2">
    <citation type="submission" date="2020-09" db="EMBL/GenBank/DDBJ databases">
        <authorList>
            <person name="Sun Q."/>
            <person name="Zhou Y."/>
        </authorList>
    </citation>
    <scope>NUCLEOTIDE SEQUENCE</scope>
    <source>
        <strain evidence="1">CGMCC 4.7272</strain>
    </source>
</reference>
<evidence type="ECO:0000313" key="2">
    <source>
        <dbReference type="Proteomes" id="UP000625682"/>
    </source>
</evidence>
<evidence type="ECO:0000313" key="1">
    <source>
        <dbReference type="EMBL" id="GGJ29469.1"/>
    </source>
</evidence>
<keyword evidence="2" id="KW-1185">Reference proteome</keyword>
<gene>
    <name evidence="1" type="ORF">GCM10012282_27560</name>
</gene>
<dbReference type="Proteomes" id="UP000625682">
    <property type="component" value="Unassembled WGS sequence"/>
</dbReference>
<comment type="caution">
    <text evidence="1">The sequence shown here is derived from an EMBL/GenBank/DDBJ whole genome shotgun (WGS) entry which is preliminary data.</text>
</comment>
<sequence length="90" mass="10157">MAHRGRPGVPASQRYDLGEPLPLFVGDIVASHRHTPPWLALTVCISQFLLMVTRSAQYDTLSDPLCEKNPNTYTYLTALTLWLCRGRNRS</sequence>
<name>A0A917KVX7_9ACTN</name>
<protein>
    <submittedName>
        <fullName evidence="1">Uncharacterized protein</fullName>
    </submittedName>
</protein>
<reference evidence="1" key="1">
    <citation type="journal article" date="2014" name="Int. J. Syst. Evol. Microbiol.">
        <title>Complete genome sequence of Corynebacterium casei LMG S-19264T (=DSM 44701T), isolated from a smear-ripened cheese.</title>
        <authorList>
            <consortium name="US DOE Joint Genome Institute (JGI-PGF)"/>
            <person name="Walter F."/>
            <person name="Albersmeier A."/>
            <person name="Kalinowski J."/>
            <person name="Ruckert C."/>
        </authorList>
    </citation>
    <scope>NUCLEOTIDE SEQUENCE</scope>
    <source>
        <strain evidence="1">CGMCC 4.7272</strain>
    </source>
</reference>
<dbReference type="AlphaFoldDB" id="A0A917KVX7"/>
<dbReference type="EMBL" id="BMMU01000007">
    <property type="protein sequence ID" value="GGJ29469.1"/>
    <property type="molecule type" value="Genomic_DNA"/>
</dbReference>
<organism evidence="1 2">
    <name type="scientific">Streptomyces lacrimifluminis</name>
    <dbReference type="NCBI Taxonomy" id="1500077"/>
    <lineage>
        <taxon>Bacteria</taxon>
        <taxon>Bacillati</taxon>
        <taxon>Actinomycetota</taxon>
        <taxon>Actinomycetes</taxon>
        <taxon>Kitasatosporales</taxon>
        <taxon>Streptomycetaceae</taxon>
        <taxon>Streptomyces</taxon>
    </lineage>
</organism>
<accession>A0A917KVX7</accession>
<proteinExistence type="predicted"/>